<evidence type="ECO:0000313" key="3">
    <source>
        <dbReference type="EnsemblMetazoa" id="ASIC012321-PA"/>
    </source>
</evidence>
<feature type="compositionally biased region" description="Basic and acidic residues" evidence="1">
    <location>
        <begin position="11"/>
        <end position="34"/>
    </location>
</feature>
<reference evidence="2 4" key="1">
    <citation type="journal article" date="2014" name="BMC Genomics">
        <title>Genome sequence of Anopheles sinensis provides insight into genetics basis of mosquito competence for malaria parasites.</title>
        <authorList>
            <person name="Zhou D."/>
            <person name="Zhang D."/>
            <person name="Ding G."/>
            <person name="Shi L."/>
            <person name="Hou Q."/>
            <person name="Ye Y."/>
            <person name="Xu Y."/>
            <person name="Zhou H."/>
            <person name="Xiong C."/>
            <person name="Li S."/>
            <person name="Yu J."/>
            <person name="Hong S."/>
            <person name="Yu X."/>
            <person name="Zou P."/>
            <person name="Chen C."/>
            <person name="Chang X."/>
            <person name="Wang W."/>
            <person name="Lv Y."/>
            <person name="Sun Y."/>
            <person name="Ma L."/>
            <person name="Shen B."/>
            <person name="Zhu C."/>
        </authorList>
    </citation>
    <scope>NUCLEOTIDE SEQUENCE [LARGE SCALE GENOMIC DNA]</scope>
</reference>
<keyword evidence="4" id="KW-1185">Reference proteome</keyword>
<reference evidence="3" key="2">
    <citation type="submission" date="2020-05" db="UniProtKB">
        <authorList>
            <consortium name="EnsemblMetazoa"/>
        </authorList>
    </citation>
    <scope>IDENTIFICATION</scope>
</reference>
<dbReference type="AlphaFoldDB" id="A0A084W2D5"/>
<gene>
    <name evidence="2" type="ORF">ZHAS_00012321</name>
</gene>
<organism evidence="2">
    <name type="scientific">Anopheles sinensis</name>
    <name type="common">Mosquito</name>
    <dbReference type="NCBI Taxonomy" id="74873"/>
    <lineage>
        <taxon>Eukaryota</taxon>
        <taxon>Metazoa</taxon>
        <taxon>Ecdysozoa</taxon>
        <taxon>Arthropoda</taxon>
        <taxon>Hexapoda</taxon>
        <taxon>Insecta</taxon>
        <taxon>Pterygota</taxon>
        <taxon>Neoptera</taxon>
        <taxon>Endopterygota</taxon>
        <taxon>Diptera</taxon>
        <taxon>Nematocera</taxon>
        <taxon>Culicoidea</taxon>
        <taxon>Culicidae</taxon>
        <taxon>Anophelinae</taxon>
        <taxon>Anopheles</taxon>
    </lineage>
</organism>
<evidence type="ECO:0000256" key="1">
    <source>
        <dbReference type="SAM" id="MobiDB-lite"/>
    </source>
</evidence>
<evidence type="ECO:0000313" key="4">
    <source>
        <dbReference type="Proteomes" id="UP000030765"/>
    </source>
</evidence>
<protein>
    <submittedName>
        <fullName evidence="2 3">Membrane protein</fullName>
    </submittedName>
</protein>
<proteinExistence type="predicted"/>
<name>A0A084W2D5_ANOSI</name>
<dbReference type="VEuPathDB" id="VectorBase:ASIC012321"/>
<sequence>MRQEPLAISSRVKEEDRAAQNPEHERESDEERRTNGTVTVRLEKETIGVGRFSAPRYTLAKRDAMENSTKHNGTWKQSRFEPLLSVWGIPE</sequence>
<dbReference type="EMBL" id="ATLV01019603">
    <property type="status" value="NOT_ANNOTATED_CDS"/>
    <property type="molecule type" value="Genomic_DNA"/>
</dbReference>
<dbReference type="EMBL" id="KE525275">
    <property type="protein sequence ID" value="KFB44379.1"/>
    <property type="molecule type" value="Genomic_DNA"/>
</dbReference>
<dbReference type="Proteomes" id="UP000030765">
    <property type="component" value="Unassembled WGS sequence"/>
</dbReference>
<dbReference type="EnsemblMetazoa" id="ASIC012321-RA">
    <property type="protein sequence ID" value="ASIC012321-PA"/>
    <property type="gene ID" value="ASIC012321"/>
</dbReference>
<feature type="region of interest" description="Disordered" evidence="1">
    <location>
        <begin position="1"/>
        <end position="38"/>
    </location>
</feature>
<evidence type="ECO:0000313" key="2">
    <source>
        <dbReference type="EMBL" id="KFB44379.1"/>
    </source>
</evidence>
<accession>A0A084W2D5</accession>